<accession>A0ABP8ZPQ5</accession>
<dbReference type="RefSeq" id="WP_345434824.1">
    <property type="nucleotide sequence ID" value="NZ_BAABKO010000001.1"/>
</dbReference>
<protein>
    <submittedName>
        <fullName evidence="1">Uncharacterized protein</fullName>
    </submittedName>
</protein>
<name>A0ABP8ZPQ5_9MICO</name>
<proteinExistence type="predicted"/>
<organism evidence="1 2">
    <name type="scientific">Microbacterium gilvum</name>
    <dbReference type="NCBI Taxonomy" id="1336204"/>
    <lineage>
        <taxon>Bacteria</taxon>
        <taxon>Bacillati</taxon>
        <taxon>Actinomycetota</taxon>
        <taxon>Actinomycetes</taxon>
        <taxon>Micrococcales</taxon>
        <taxon>Microbacteriaceae</taxon>
        <taxon>Microbacterium</taxon>
    </lineage>
</organism>
<evidence type="ECO:0000313" key="2">
    <source>
        <dbReference type="Proteomes" id="UP001501645"/>
    </source>
</evidence>
<comment type="caution">
    <text evidence="1">The sequence shown here is derived from an EMBL/GenBank/DDBJ whole genome shotgun (WGS) entry which is preliminary data.</text>
</comment>
<sequence>MNLQETGQLLMLIQVVDNRRIDESVILTWHELLDDVELDVAREAVRMHRRESAAWLMPAHLLANVERILHADPAPEDEYGNRLELDEGALAARARIEGGRRAVTS</sequence>
<reference evidence="2" key="1">
    <citation type="journal article" date="2019" name="Int. J. Syst. Evol. Microbiol.">
        <title>The Global Catalogue of Microorganisms (GCM) 10K type strain sequencing project: providing services to taxonomists for standard genome sequencing and annotation.</title>
        <authorList>
            <consortium name="The Broad Institute Genomics Platform"/>
            <consortium name="The Broad Institute Genome Sequencing Center for Infectious Disease"/>
            <person name="Wu L."/>
            <person name="Ma J."/>
        </authorList>
    </citation>
    <scope>NUCLEOTIDE SEQUENCE [LARGE SCALE GENOMIC DNA]</scope>
    <source>
        <strain evidence="2">JCM 18537</strain>
    </source>
</reference>
<evidence type="ECO:0000313" key="1">
    <source>
        <dbReference type="EMBL" id="GAA4762382.1"/>
    </source>
</evidence>
<dbReference type="Proteomes" id="UP001501645">
    <property type="component" value="Unassembled WGS sequence"/>
</dbReference>
<dbReference type="EMBL" id="BAABKO010000001">
    <property type="protein sequence ID" value="GAA4762382.1"/>
    <property type="molecule type" value="Genomic_DNA"/>
</dbReference>
<keyword evidence="2" id="KW-1185">Reference proteome</keyword>
<gene>
    <name evidence="1" type="ORF">GCM10023351_01000</name>
</gene>